<evidence type="ECO:0000256" key="1">
    <source>
        <dbReference type="SAM" id="MobiDB-lite"/>
    </source>
</evidence>
<dbReference type="OMA" id="PRMQMVE"/>
<dbReference type="VEuPathDB" id="PiroplasmaDB:TpMuguga_04g00210"/>
<evidence type="ECO:0000313" key="2">
    <source>
        <dbReference type="EMBL" id="EAN31562.1"/>
    </source>
</evidence>
<proteinExistence type="predicted"/>
<reference evidence="2 3" key="1">
    <citation type="journal article" date="2005" name="Science">
        <title>Genome sequence of Theileria parva, a bovine pathogen that transforms lymphocytes.</title>
        <authorList>
            <person name="Gardner M.J."/>
            <person name="Bishop R."/>
            <person name="Shah T."/>
            <person name="de Villiers E.P."/>
            <person name="Carlton J.M."/>
            <person name="Hall N."/>
            <person name="Ren Q."/>
            <person name="Paulsen I.T."/>
            <person name="Pain A."/>
            <person name="Berriman M."/>
            <person name="Wilson R.J.M."/>
            <person name="Sato S."/>
            <person name="Ralph S.A."/>
            <person name="Mann D.J."/>
            <person name="Xiong Z."/>
            <person name="Shallom S.J."/>
            <person name="Weidman J."/>
            <person name="Jiang L."/>
            <person name="Lynn J."/>
            <person name="Weaver B."/>
            <person name="Shoaibi A."/>
            <person name="Domingo A.R."/>
            <person name="Wasawo D."/>
            <person name="Crabtree J."/>
            <person name="Wortman J.R."/>
            <person name="Haas B."/>
            <person name="Angiuoli S.V."/>
            <person name="Creasy T.H."/>
            <person name="Lu C."/>
            <person name="Suh B."/>
            <person name="Silva J.C."/>
            <person name="Utterback T.R."/>
            <person name="Feldblyum T.V."/>
            <person name="Pertea M."/>
            <person name="Allen J."/>
            <person name="Nierman W.C."/>
            <person name="Taracha E.L.N."/>
            <person name="Salzberg S.L."/>
            <person name="White O.R."/>
            <person name="Fitzhugh H.A."/>
            <person name="Morzaria S."/>
            <person name="Venter J.C."/>
            <person name="Fraser C.M."/>
            <person name="Nene V."/>
        </authorList>
    </citation>
    <scope>NUCLEOTIDE SEQUENCE [LARGE SCALE GENOMIC DNA]</scope>
    <source>
        <strain evidence="2 3">Muguga</strain>
    </source>
</reference>
<dbReference type="InParanoid" id="Q4N2Y2"/>
<organism evidence="2 3">
    <name type="scientific">Theileria parva</name>
    <name type="common">East coast fever infection agent</name>
    <dbReference type="NCBI Taxonomy" id="5875"/>
    <lineage>
        <taxon>Eukaryota</taxon>
        <taxon>Sar</taxon>
        <taxon>Alveolata</taxon>
        <taxon>Apicomplexa</taxon>
        <taxon>Aconoidasida</taxon>
        <taxon>Piroplasmida</taxon>
        <taxon>Theileriidae</taxon>
        <taxon>Theileria</taxon>
    </lineage>
</organism>
<feature type="region of interest" description="Disordered" evidence="1">
    <location>
        <begin position="16"/>
        <end position="51"/>
    </location>
</feature>
<gene>
    <name evidence="2" type="ordered locus">TP04_0210</name>
</gene>
<evidence type="ECO:0000313" key="3">
    <source>
        <dbReference type="Proteomes" id="UP000001949"/>
    </source>
</evidence>
<sequence length="384" mass="44508">MTSLSKEVDVIPSLYKNVSDSEAPKRRARSEENQLYKDESETDSVGDDVNPDKLNYKELGWFGLDTDSENSTEGVESDFLRPVWENERNEKTESQTLDDKWLESEIESFCNDMDRQLGEPINVSNSNNIIYPNTSSGNLEERLDSKNQMLYPSNTKKTKESVNQSLAAHQGGVNGFIGNSWSCSICKYLKTGACGLEKFNYYSKERSQFPRRKQLLFKQLRELFKKKKPKDKLIEKIMDKSSIEKLKNHSELYKINYMSLLERYNQVKRAHSMVVPRMQMVEIQNKILFEIMSKIYSDDERNLDLLKEFIGKLKSHENLQKSSHLGENYVNILNNVINANSTSEIRPWAKVLSGMFNHYDMKVDETLIHNLNTLYSINKMAQGI</sequence>
<dbReference type="Proteomes" id="UP000001949">
    <property type="component" value="Unassembled WGS sequence"/>
</dbReference>
<dbReference type="KEGG" id="tpv:TP04_0210"/>
<keyword evidence="3" id="KW-1185">Reference proteome</keyword>
<name>Q4N2Y2_THEPA</name>
<protein>
    <submittedName>
        <fullName evidence="2">Uncharacterized protein</fullName>
    </submittedName>
</protein>
<dbReference type="eggNOG" id="ENOG502QWX6">
    <property type="taxonomic scope" value="Eukaryota"/>
</dbReference>
<comment type="caution">
    <text evidence="2">The sequence shown here is derived from an EMBL/GenBank/DDBJ whole genome shotgun (WGS) entry which is preliminary data.</text>
</comment>
<accession>Q4N2Y2</accession>
<feature type="compositionally biased region" description="Basic and acidic residues" evidence="1">
    <location>
        <begin position="22"/>
        <end position="39"/>
    </location>
</feature>
<dbReference type="AlphaFoldDB" id="Q4N2Y2"/>
<dbReference type="EMBL" id="AAGK01000004">
    <property type="protein sequence ID" value="EAN31562.1"/>
    <property type="molecule type" value="Genomic_DNA"/>
</dbReference>